<gene>
    <name evidence="3" type="ORF">DO021_21515</name>
    <name evidence="2" type="ORF">EYB58_16090</name>
</gene>
<dbReference type="SUPFAM" id="SSF47413">
    <property type="entry name" value="lambda repressor-like DNA-binding domains"/>
    <property type="match status" value="1"/>
</dbReference>
<organism evidence="3 4">
    <name type="scientific">Desulfobacter hydrogenophilus</name>
    <dbReference type="NCBI Taxonomy" id="2291"/>
    <lineage>
        <taxon>Bacteria</taxon>
        <taxon>Pseudomonadati</taxon>
        <taxon>Thermodesulfobacteriota</taxon>
        <taxon>Desulfobacteria</taxon>
        <taxon>Desulfobacterales</taxon>
        <taxon>Desulfobacteraceae</taxon>
        <taxon>Desulfobacter</taxon>
    </lineage>
</organism>
<dbReference type="InterPro" id="IPR052026">
    <property type="entry name" value="ExeA_AAA_ATPase_DNA-bind"/>
</dbReference>
<dbReference type="PANTHER" id="PTHR35894">
    <property type="entry name" value="GENERAL SECRETION PATHWAY PROTEIN A-RELATED"/>
    <property type="match status" value="1"/>
</dbReference>
<name>A0A328FAB6_9BACT</name>
<feature type="domain" description="HTH cro/C1-type" evidence="1">
    <location>
        <begin position="4"/>
        <end position="36"/>
    </location>
</feature>
<dbReference type="PROSITE" id="PS50943">
    <property type="entry name" value="HTH_CROC1"/>
    <property type="match status" value="1"/>
</dbReference>
<dbReference type="PANTHER" id="PTHR35894:SF1">
    <property type="entry name" value="PHOSPHORIBULOKINASE _ URIDINE KINASE FAMILY"/>
    <property type="match status" value="1"/>
</dbReference>
<dbReference type="AlphaFoldDB" id="A0A328FAB6"/>
<dbReference type="OrthoDB" id="9779230at2"/>
<proteinExistence type="predicted"/>
<dbReference type="RefSeq" id="WP_111960516.1">
    <property type="nucleotide sequence ID" value="NZ_CP036313.1"/>
</dbReference>
<dbReference type="GO" id="GO:0003677">
    <property type="term" value="F:DNA binding"/>
    <property type="evidence" value="ECO:0007669"/>
    <property type="project" value="InterPro"/>
</dbReference>
<sequence>MSVLKQLLIELDIPQREFAVMMGTSKNTLSRILQGRMPVYQKSREKTIGPIMAWVSKNKTAMAWLKARNYGVSDIWLPFEGQGKKKVAWSAPIGLGDPNEIEPREDIEMITRNALRYFKMFNDPFFNDVNSSKDIFMSGEHRFLREMMLDAAQYGGFVAIVGGVGSGKSVMRKVAVEQLMQEGVKIVFPLIIDKSRVSPASLIDAIVMDISDEPPKRSLEQKTRQAMRLLKARAESGMKQVLMIEESQMIDKRAFKALKQIHELENGFSRLIGIILIGQPELLKKLDEVSNPDIREVTRRITTAEIQGLGEDVAAYLRHKFTRTGKNVDDILAEDVYPAINQKLSRTRGRKTIDKSYPLSVNNLVARAINLAADMGEEKVSADLVMTC</sequence>
<dbReference type="Gene3D" id="1.10.260.40">
    <property type="entry name" value="lambda repressor-like DNA-binding domains"/>
    <property type="match status" value="1"/>
</dbReference>
<dbReference type="InterPro" id="IPR001387">
    <property type="entry name" value="Cro/C1-type_HTH"/>
</dbReference>
<dbReference type="EMBL" id="QLNI01000075">
    <property type="protein sequence ID" value="RAL99976.1"/>
    <property type="molecule type" value="Genomic_DNA"/>
</dbReference>
<dbReference type="CDD" id="cd00093">
    <property type="entry name" value="HTH_XRE"/>
    <property type="match status" value="1"/>
</dbReference>
<dbReference type="Proteomes" id="UP000248798">
    <property type="component" value="Unassembled WGS sequence"/>
</dbReference>
<dbReference type="SUPFAM" id="SSF52540">
    <property type="entry name" value="P-loop containing nucleoside triphosphate hydrolases"/>
    <property type="match status" value="1"/>
</dbReference>
<dbReference type="EMBL" id="CP036313">
    <property type="protein sequence ID" value="QBH14301.1"/>
    <property type="molecule type" value="Genomic_DNA"/>
</dbReference>
<reference evidence="2 5" key="2">
    <citation type="submission" date="2019-02" db="EMBL/GenBank/DDBJ databases">
        <title>Complete genome sequence of Desulfobacter hydrogenophilus AcRS1.</title>
        <authorList>
            <person name="Marietou A."/>
            <person name="Lund M.B."/>
            <person name="Marshall I.P.G."/>
            <person name="Schreiber L."/>
            <person name="Jorgensen B."/>
        </authorList>
    </citation>
    <scope>NUCLEOTIDE SEQUENCE [LARGE SCALE GENOMIC DNA]</scope>
    <source>
        <strain evidence="2 5">AcRS1</strain>
    </source>
</reference>
<evidence type="ECO:0000313" key="3">
    <source>
        <dbReference type="EMBL" id="RAL99976.1"/>
    </source>
</evidence>
<evidence type="ECO:0000313" key="5">
    <source>
        <dbReference type="Proteomes" id="UP000293902"/>
    </source>
</evidence>
<evidence type="ECO:0000259" key="1">
    <source>
        <dbReference type="PROSITE" id="PS50943"/>
    </source>
</evidence>
<protein>
    <recommendedName>
        <fullName evidence="1">HTH cro/C1-type domain-containing protein</fullName>
    </recommendedName>
</protein>
<dbReference type="InterPro" id="IPR049945">
    <property type="entry name" value="AAA_22"/>
</dbReference>
<accession>A0A328FAB6</accession>
<evidence type="ECO:0000313" key="2">
    <source>
        <dbReference type="EMBL" id="QBH14301.1"/>
    </source>
</evidence>
<dbReference type="InterPro" id="IPR010982">
    <property type="entry name" value="Lambda_DNA-bd_dom_sf"/>
</dbReference>
<keyword evidence="5" id="KW-1185">Reference proteome</keyword>
<dbReference type="Gene3D" id="3.40.50.300">
    <property type="entry name" value="P-loop containing nucleotide triphosphate hydrolases"/>
    <property type="match status" value="1"/>
</dbReference>
<evidence type="ECO:0000313" key="4">
    <source>
        <dbReference type="Proteomes" id="UP000248798"/>
    </source>
</evidence>
<dbReference type="GO" id="GO:0016887">
    <property type="term" value="F:ATP hydrolysis activity"/>
    <property type="evidence" value="ECO:0007669"/>
    <property type="project" value="InterPro"/>
</dbReference>
<dbReference type="InterPro" id="IPR027417">
    <property type="entry name" value="P-loop_NTPase"/>
</dbReference>
<dbReference type="Pfam" id="PF13401">
    <property type="entry name" value="AAA_22"/>
    <property type="match status" value="1"/>
</dbReference>
<dbReference type="Proteomes" id="UP000293902">
    <property type="component" value="Chromosome"/>
</dbReference>
<reference evidence="3 4" key="1">
    <citation type="submission" date="2018-06" db="EMBL/GenBank/DDBJ databases">
        <title>Complete Genome Sequence of Desulfobacter hydrogenophilus (DSM3380).</title>
        <authorList>
            <person name="Marietou A."/>
            <person name="Schreiber L."/>
            <person name="Marshall I."/>
            <person name="Jorgensen B."/>
        </authorList>
    </citation>
    <scope>NUCLEOTIDE SEQUENCE [LARGE SCALE GENOMIC DNA]</scope>
    <source>
        <strain evidence="3 4">DSM 3380</strain>
    </source>
</reference>